<organism evidence="2 3">
    <name type="scientific">Alicyclobacillus ferrooxydans</name>
    <dbReference type="NCBI Taxonomy" id="471514"/>
    <lineage>
        <taxon>Bacteria</taxon>
        <taxon>Bacillati</taxon>
        <taxon>Bacillota</taxon>
        <taxon>Bacilli</taxon>
        <taxon>Bacillales</taxon>
        <taxon>Alicyclobacillaceae</taxon>
        <taxon>Alicyclobacillus</taxon>
    </lineage>
</organism>
<dbReference type="Pfam" id="PF03837">
    <property type="entry name" value="RecT"/>
    <property type="match status" value="1"/>
</dbReference>
<dbReference type="AlphaFoldDB" id="A0A0P9CRE6"/>
<keyword evidence="3" id="KW-1185">Reference proteome</keyword>
<evidence type="ECO:0000256" key="1">
    <source>
        <dbReference type="SAM" id="MobiDB-lite"/>
    </source>
</evidence>
<dbReference type="STRING" id="471514.AN477_19715"/>
<protein>
    <submittedName>
        <fullName evidence="2">Recombinase</fullName>
    </submittedName>
</protein>
<name>A0A0P9CRE6_9BACL</name>
<dbReference type="PATRIC" id="fig|471514.4.peg.1044"/>
<sequence length="294" mass="32843">MGETIALVKKSTVDIVADKIRQFQDSGELHFPANYSPENALKSAWLVLQSVEDKAHRPALEVCTRDSIANSLLDMVVQGLNPAKNQCYFIVYGNKLTCQRSYLGTMAVTKSATGARDIFAEVVYKGDDFAFEIVRGKKRVTKHVQTVETIEQGEIVGAYCTLVDADDREFTEFMTIAEIKQAWKQSKMNSESEGSTHNKFPQEMCKKTVINRACKTFLNSSDDSSLVMKHYRRTETEAEQASVEAEISENANQQPIDVEYQFQDSQAPTDAEQSSFDFDAAPQMKKAASGDPPF</sequence>
<feature type="region of interest" description="Disordered" evidence="1">
    <location>
        <begin position="237"/>
        <end position="294"/>
    </location>
</feature>
<dbReference type="InterPro" id="IPR018330">
    <property type="entry name" value="RecT_fam"/>
</dbReference>
<dbReference type="RefSeq" id="WP_054970905.1">
    <property type="nucleotide sequence ID" value="NZ_LJCO01000085.1"/>
</dbReference>
<accession>A0A0P9CRE6</accession>
<dbReference type="GO" id="GO:0003677">
    <property type="term" value="F:DNA binding"/>
    <property type="evidence" value="ECO:0007669"/>
    <property type="project" value="InterPro"/>
</dbReference>
<dbReference type="Proteomes" id="UP000050482">
    <property type="component" value="Unassembled WGS sequence"/>
</dbReference>
<feature type="compositionally biased region" description="Polar residues" evidence="1">
    <location>
        <begin position="262"/>
        <end position="276"/>
    </location>
</feature>
<dbReference type="OrthoDB" id="1045432at2"/>
<dbReference type="EMBL" id="LJCO01000085">
    <property type="protein sequence ID" value="KPV41999.1"/>
    <property type="molecule type" value="Genomic_DNA"/>
</dbReference>
<gene>
    <name evidence="2" type="ORF">AN477_19715</name>
</gene>
<dbReference type="GO" id="GO:0006259">
    <property type="term" value="P:DNA metabolic process"/>
    <property type="evidence" value="ECO:0007669"/>
    <property type="project" value="InterPro"/>
</dbReference>
<proteinExistence type="predicted"/>
<evidence type="ECO:0000313" key="3">
    <source>
        <dbReference type="Proteomes" id="UP000050482"/>
    </source>
</evidence>
<reference evidence="2 3" key="1">
    <citation type="submission" date="2015-09" db="EMBL/GenBank/DDBJ databases">
        <title>Draft genome sequence of Alicyclobacillus ferrooxydans DSM 22381.</title>
        <authorList>
            <person name="Hemp J."/>
        </authorList>
    </citation>
    <scope>NUCLEOTIDE SEQUENCE [LARGE SCALE GENOMIC DNA]</scope>
    <source>
        <strain evidence="2 3">TC-34</strain>
    </source>
</reference>
<evidence type="ECO:0000313" key="2">
    <source>
        <dbReference type="EMBL" id="KPV41999.1"/>
    </source>
</evidence>
<comment type="caution">
    <text evidence="2">The sequence shown here is derived from an EMBL/GenBank/DDBJ whole genome shotgun (WGS) entry which is preliminary data.</text>
</comment>